<proteinExistence type="predicted"/>
<accession>A0A1S7P2M3</accession>
<reference evidence="2" key="1">
    <citation type="submission" date="2016-01" db="EMBL/GenBank/DDBJ databases">
        <authorList>
            <person name="Regsiter A."/>
            <person name="william w."/>
        </authorList>
    </citation>
    <scope>NUCLEOTIDE SEQUENCE [LARGE SCALE GENOMIC DNA]</scope>
    <source>
        <strain evidence="2">CFBP 6623</strain>
    </source>
</reference>
<gene>
    <name evidence="1" type="ORF">AGR3A_Cc190117</name>
</gene>
<dbReference type="EMBL" id="FBWK01000011">
    <property type="protein sequence ID" value="CUX14706.1"/>
    <property type="molecule type" value="Genomic_DNA"/>
</dbReference>
<dbReference type="Proteomes" id="UP000191988">
    <property type="component" value="Unassembled WGS sequence"/>
</dbReference>
<evidence type="ECO:0000313" key="2">
    <source>
        <dbReference type="Proteomes" id="UP000191988"/>
    </source>
</evidence>
<protein>
    <submittedName>
        <fullName evidence="1">Uncharacterized protein</fullName>
    </submittedName>
</protein>
<keyword evidence="2" id="KW-1185">Reference proteome</keyword>
<dbReference type="AlphaFoldDB" id="A0A1S7P2M3"/>
<evidence type="ECO:0000313" key="1">
    <source>
        <dbReference type="EMBL" id="CUX14706.1"/>
    </source>
</evidence>
<sequence length="75" mass="8596">MSGDCDAFSIYFGFGSKCSFFQVGENWISTPFVSVSYEQRGSIGLKINVDVTQPHSRLLIVYEFYETLFSIFIFQ</sequence>
<organism evidence="1 2">
    <name type="scientific">Agrobacterium tomkonis CFBP 6623</name>
    <dbReference type="NCBI Taxonomy" id="1183432"/>
    <lineage>
        <taxon>Bacteria</taxon>
        <taxon>Pseudomonadati</taxon>
        <taxon>Pseudomonadota</taxon>
        <taxon>Alphaproteobacteria</taxon>
        <taxon>Hyphomicrobiales</taxon>
        <taxon>Rhizobiaceae</taxon>
        <taxon>Rhizobium/Agrobacterium group</taxon>
        <taxon>Agrobacterium</taxon>
        <taxon>Agrobacterium tumefaciens complex</taxon>
    </lineage>
</organism>
<name>A0A1S7P2M3_9HYPH</name>